<dbReference type="EMBL" id="CP002826">
    <property type="protein sequence ID" value="AEI04969.1"/>
    <property type="molecule type" value="Genomic_DNA"/>
</dbReference>
<dbReference type="eggNOG" id="ENOG5030XZN">
    <property type="taxonomic scope" value="Bacteria"/>
</dbReference>
<organism evidence="2 3">
    <name type="scientific">Afipia carboxidovorans (strain ATCC 49405 / DSM 1227 / KCTC 32145 / OM5)</name>
    <name type="common">Oligotropha carboxidovorans</name>
    <dbReference type="NCBI Taxonomy" id="504832"/>
    <lineage>
        <taxon>Bacteria</taxon>
        <taxon>Pseudomonadati</taxon>
        <taxon>Pseudomonadota</taxon>
        <taxon>Alphaproteobacteria</taxon>
        <taxon>Hyphomicrobiales</taxon>
        <taxon>Nitrobacteraceae</taxon>
        <taxon>Afipia</taxon>
    </lineage>
</organism>
<proteinExistence type="predicted"/>
<reference evidence="2 3" key="1">
    <citation type="journal article" date="2011" name="J. Bacteriol.">
        <title>Complete genome sequences of the chemolithoautotrophic Oligotropha carboxidovorans strains OM4 and OM5.</title>
        <authorList>
            <person name="Volland S."/>
            <person name="Rachinger M."/>
            <person name="Strittmatter A."/>
            <person name="Daniel R."/>
            <person name="Gottschalk G."/>
            <person name="Meyer O."/>
        </authorList>
    </citation>
    <scope>NUCLEOTIDE SEQUENCE [LARGE SCALE GENOMIC DNA]</scope>
    <source>
        <strain evidence="3">ATCC 49405 / DSM 1227 / KCTC 32145 / OM5</strain>
    </source>
</reference>
<accession>F8BSU2</accession>
<name>F8BSU2_AFIC5</name>
<evidence type="ECO:0000256" key="1">
    <source>
        <dbReference type="SAM" id="SignalP"/>
    </source>
</evidence>
<feature type="chain" id="PRO_5003374267" evidence="1">
    <location>
        <begin position="30"/>
        <end position="122"/>
    </location>
</feature>
<feature type="signal peptide" evidence="1">
    <location>
        <begin position="1"/>
        <end position="29"/>
    </location>
</feature>
<evidence type="ECO:0000313" key="2">
    <source>
        <dbReference type="EMBL" id="AEI04969.1"/>
    </source>
</evidence>
<keyword evidence="3" id="KW-1185">Reference proteome</keyword>
<keyword evidence="1" id="KW-0732">Signal</keyword>
<dbReference type="PATRIC" id="fig|504832.7.peg.253"/>
<dbReference type="Proteomes" id="UP000007730">
    <property type="component" value="Chromosome"/>
</dbReference>
<dbReference type="RefSeq" id="WP_013912744.1">
    <property type="nucleotide sequence ID" value="NC_011386.1"/>
</dbReference>
<gene>
    <name evidence="2" type="ordered locus">OCA5_c02400</name>
</gene>
<protein>
    <submittedName>
        <fullName evidence="2">Uncharacterized protein</fullName>
    </submittedName>
</protein>
<dbReference type="HOGENOM" id="CLU_2002126_0_0_5"/>
<evidence type="ECO:0000313" key="3">
    <source>
        <dbReference type="Proteomes" id="UP000007730"/>
    </source>
</evidence>
<dbReference type="AlphaFoldDB" id="F8BSU2"/>
<dbReference type="KEGG" id="ocg:OCA5_c02400"/>
<dbReference type="OrthoDB" id="8138536at2"/>
<sequence length="122" mass="13369">MVLKMLRTNAMAVALAAATAAALSFSVVAAEAAPKKRSDTVYRDGRGANYSYQAGPRTRVYISRRSWLDGGTEVLPGDRKFNDYALAPGYHFGRSIDRTNVGRNPLSDNYDLGGYPMPFPLY</sequence>